<evidence type="ECO:0008006" key="4">
    <source>
        <dbReference type="Google" id="ProtNLM"/>
    </source>
</evidence>
<keyword evidence="1" id="KW-0732">Signal</keyword>
<dbReference type="EMBL" id="JBEPSH010000006">
    <property type="protein sequence ID" value="MET4577968.1"/>
    <property type="molecule type" value="Genomic_DNA"/>
</dbReference>
<reference evidence="2 3" key="1">
    <citation type="submission" date="2024-06" db="EMBL/GenBank/DDBJ databases">
        <title>Sorghum-associated microbial communities from plants grown in Nebraska, USA.</title>
        <authorList>
            <person name="Schachtman D."/>
        </authorList>
    </citation>
    <scope>NUCLEOTIDE SEQUENCE [LARGE SCALE GENOMIC DNA]</scope>
    <source>
        <strain evidence="2 3">2709</strain>
    </source>
</reference>
<evidence type="ECO:0000313" key="3">
    <source>
        <dbReference type="Proteomes" id="UP001549320"/>
    </source>
</evidence>
<name>A0ABV2QAP1_9BURK</name>
<comment type="caution">
    <text evidence="2">The sequence shown here is derived from an EMBL/GenBank/DDBJ whole genome shotgun (WGS) entry which is preliminary data.</text>
</comment>
<protein>
    <recommendedName>
        <fullName evidence="4">Lipoprotein</fullName>
    </recommendedName>
</protein>
<dbReference type="RefSeq" id="WP_354444825.1">
    <property type="nucleotide sequence ID" value="NZ_JBEPSH010000006.1"/>
</dbReference>
<sequence length="179" mass="18853">MTEQCSFLGCLLLLATLTACSPALNWRDTPLPESSVTALLPCEADHARRSVPLGGVATELTMAGCEAGGATFAVMLAEAPASQASSLLEGWRSATLANMKAKDVQTQAFSPKGSLALRESVRIAGSGQRADGQSVRAQAVWFARIAPGGRNAQLVHLVMYSERPMLEAADTFFSGLKLQ</sequence>
<dbReference type="Proteomes" id="UP001549320">
    <property type="component" value="Unassembled WGS sequence"/>
</dbReference>
<evidence type="ECO:0000256" key="1">
    <source>
        <dbReference type="SAM" id="SignalP"/>
    </source>
</evidence>
<proteinExistence type="predicted"/>
<organism evidence="2 3">
    <name type="scientific">Ottowia thiooxydans</name>
    <dbReference type="NCBI Taxonomy" id="219182"/>
    <lineage>
        <taxon>Bacteria</taxon>
        <taxon>Pseudomonadati</taxon>
        <taxon>Pseudomonadota</taxon>
        <taxon>Betaproteobacteria</taxon>
        <taxon>Burkholderiales</taxon>
        <taxon>Comamonadaceae</taxon>
        <taxon>Ottowia</taxon>
    </lineage>
</organism>
<accession>A0ABV2QAP1</accession>
<keyword evidence="3" id="KW-1185">Reference proteome</keyword>
<feature type="signal peptide" evidence="1">
    <location>
        <begin position="1"/>
        <end position="25"/>
    </location>
</feature>
<evidence type="ECO:0000313" key="2">
    <source>
        <dbReference type="EMBL" id="MET4577968.1"/>
    </source>
</evidence>
<feature type="chain" id="PRO_5045493347" description="Lipoprotein" evidence="1">
    <location>
        <begin position="26"/>
        <end position="179"/>
    </location>
</feature>
<gene>
    <name evidence="2" type="ORF">ABIE13_003084</name>
</gene>